<dbReference type="InterPro" id="IPR010730">
    <property type="entry name" value="HET"/>
</dbReference>
<dbReference type="EMBL" id="MU865915">
    <property type="protein sequence ID" value="KAK4455212.1"/>
    <property type="molecule type" value="Genomic_DNA"/>
</dbReference>
<accession>A0AAV9H670</accession>
<protein>
    <submittedName>
        <fullName evidence="2">Heterokaryon incompatibility protein-domain-containing protein</fullName>
    </submittedName>
</protein>
<evidence type="ECO:0000313" key="3">
    <source>
        <dbReference type="Proteomes" id="UP001321760"/>
    </source>
</evidence>
<organism evidence="2 3">
    <name type="scientific">Podospora aff. communis PSN243</name>
    <dbReference type="NCBI Taxonomy" id="3040156"/>
    <lineage>
        <taxon>Eukaryota</taxon>
        <taxon>Fungi</taxon>
        <taxon>Dikarya</taxon>
        <taxon>Ascomycota</taxon>
        <taxon>Pezizomycotina</taxon>
        <taxon>Sordariomycetes</taxon>
        <taxon>Sordariomycetidae</taxon>
        <taxon>Sordariales</taxon>
        <taxon>Podosporaceae</taxon>
        <taxon>Podospora</taxon>
    </lineage>
</organism>
<name>A0AAV9H670_9PEZI</name>
<dbReference type="AlphaFoldDB" id="A0AAV9H670"/>
<evidence type="ECO:0000259" key="1">
    <source>
        <dbReference type="Pfam" id="PF06985"/>
    </source>
</evidence>
<proteinExistence type="predicted"/>
<gene>
    <name evidence="2" type="ORF">QBC34DRAFT_391798</name>
</gene>
<evidence type="ECO:0000313" key="2">
    <source>
        <dbReference type="EMBL" id="KAK4455212.1"/>
    </source>
</evidence>
<keyword evidence="3" id="KW-1185">Reference proteome</keyword>
<sequence length="804" mass="90148">MSAIGLDVADSVTKISFDKRFESLVPDGAVVTLNKLCAPCTAFVEKSTFLKRLGRKDIKIEAEEIGHVGTPRVIKAGYQSGECHLCALLWLRAGGAYLDPDKPMTEIDLDAPLEVKMVARDVEKEYEIMVARETDKTKKFWYKIASMPSISDRGYLDLRITALIKDKVYADLHIHHSSNPKLNAATLGFTSSPVSARNSGNFSLIRTWLDHCTSTHTHCRELPDLVAPTAQLPSRLLDVSDNTIKLDCSLPASGLLPYTTLSHMWGTDPSICPQLFLSTLESFKSFIDINELPPKYAYAIHITRALGYRYIWIDSLCIIQDSPADWQTEALKMAGVYGRSVLNISYVFPPDKDLRENYLRDPRVLLPCVATAPGKKKNDEDQDKLVISYRPGFHRPAWSPTVYKRIWPLLSRGWVFQERLLCPKTVYFGQERLLWECCEEIVDEYYGPLTTMPGSKNHFHRVITGLAAGLKGIAEARGGTGRKVEREKGEKYASVAYDEDQSKADEQWGPLVRDYRAGELTKEFDRGIAFAGIARAIQSSAGVTYLAGLWKELFAFDLLWTTGLVVVSDEEREKAEKRKVEAKPAPTWSWFSVVPTASKMGGDILGWPFRTSMQSYKKHALFEAEVVGFEHPKGDSLDVLLHDFDGMTVTLKAKKVPCGFEWWDQFDMLCVLPFGEVKWVMGKNENVIAGQAVTPRVLKYAHDDSTVKKGDQLPEGAHMILTVEQAWHVDPVDPAKAHGYVKGKEDGWTTSYQYAGIVVVSTGADEKGRERWRRIGAFMLFDNITGHELVGPFDEAGEEDIVLV</sequence>
<dbReference type="PANTHER" id="PTHR33112:SF9">
    <property type="entry name" value="HETEROKARYON INCOMPATIBILITY DOMAIN-CONTAINING PROTEIN"/>
    <property type="match status" value="1"/>
</dbReference>
<feature type="domain" description="Heterokaryon incompatibility" evidence="1">
    <location>
        <begin position="258"/>
        <end position="418"/>
    </location>
</feature>
<dbReference type="PANTHER" id="PTHR33112">
    <property type="entry name" value="DOMAIN PROTEIN, PUTATIVE-RELATED"/>
    <property type="match status" value="1"/>
</dbReference>
<dbReference type="Proteomes" id="UP001321760">
    <property type="component" value="Unassembled WGS sequence"/>
</dbReference>
<comment type="caution">
    <text evidence="2">The sequence shown here is derived from an EMBL/GenBank/DDBJ whole genome shotgun (WGS) entry which is preliminary data.</text>
</comment>
<dbReference type="Pfam" id="PF06985">
    <property type="entry name" value="HET"/>
    <property type="match status" value="1"/>
</dbReference>
<reference evidence="2" key="1">
    <citation type="journal article" date="2023" name="Mol. Phylogenet. Evol.">
        <title>Genome-scale phylogeny and comparative genomics of the fungal order Sordariales.</title>
        <authorList>
            <person name="Hensen N."/>
            <person name="Bonometti L."/>
            <person name="Westerberg I."/>
            <person name="Brannstrom I.O."/>
            <person name="Guillou S."/>
            <person name="Cros-Aarteil S."/>
            <person name="Calhoun S."/>
            <person name="Haridas S."/>
            <person name="Kuo A."/>
            <person name="Mondo S."/>
            <person name="Pangilinan J."/>
            <person name="Riley R."/>
            <person name="LaButti K."/>
            <person name="Andreopoulos B."/>
            <person name="Lipzen A."/>
            <person name="Chen C."/>
            <person name="Yan M."/>
            <person name="Daum C."/>
            <person name="Ng V."/>
            <person name="Clum A."/>
            <person name="Steindorff A."/>
            <person name="Ohm R.A."/>
            <person name="Martin F."/>
            <person name="Silar P."/>
            <person name="Natvig D.O."/>
            <person name="Lalanne C."/>
            <person name="Gautier V."/>
            <person name="Ament-Velasquez S.L."/>
            <person name="Kruys A."/>
            <person name="Hutchinson M.I."/>
            <person name="Powell A.J."/>
            <person name="Barry K."/>
            <person name="Miller A.N."/>
            <person name="Grigoriev I.V."/>
            <person name="Debuchy R."/>
            <person name="Gladieux P."/>
            <person name="Hiltunen Thoren M."/>
            <person name="Johannesson H."/>
        </authorList>
    </citation>
    <scope>NUCLEOTIDE SEQUENCE</scope>
    <source>
        <strain evidence="2">PSN243</strain>
    </source>
</reference>
<reference evidence="2" key="2">
    <citation type="submission" date="2023-05" db="EMBL/GenBank/DDBJ databases">
        <authorList>
            <consortium name="Lawrence Berkeley National Laboratory"/>
            <person name="Steindorff A."/>
            <person name="Hensen N."/>
            <person name="Bonometti L."/>
            <person name="Westerberg I."/>
            <person name="Brannstrom I.O."/>
            <person name="Guillou S."/>
            <person name="Cros-Aarteil S."/>
            <person name="Calhoun S."/>
            <person name="Haridas S."/>
            <person name="Kuo A."/>
            <person name="Mondo S."/>
            <person name="Pangilinan J."/>
            <person name="Riley R."/>
            <person name="Labutti K."/>
            <person name="Andreopoulos B."/>
            <person name="Lipzen A."/>
            <person name="Chen C."/>
            <person name="Yanf M."/>
            <person name="Daum C."/>
            <person name="Ng V."/>
            <person name="Clum A."/>
            <person name="Ohm R."/>
            <person name="Martin F."/>
            <person name="Silar P."/>
            <person name="Natvig D."/>
            <person name="Lalanne C."/>
            <person name="Gautier V."/>
            <person name="Ament-Velasquez S.L."/>
            <person name="Kruys A."/>
            <person name="Hutchinson M.I."/>
            <person name="Powell A.J."/>
            <person name="Barry K."/>
            <person name="Miller A.N."/>
            <person name="Grigoriev I.V."/>
            <person name="Debuchy R."/>
            <person name="Gladieux P."/>
            <person name="Thoren M.H."/>
            <person name="Johannesson H."/>
        </authorList>
    </citation>
    <scope>NUCLEOTIDE SEQUENCE</scope>
    <source>
        <strain evidence="2">PSN243</strain>
    </source>
</reference>